<reference evidence="1" key="1">
    <citation type="journal article" date="2015" name="Nature">
        <title>Complex archaea that bridge the gap between prokaryotes and eukaryotes.</title>
        <authorList>
            <person name="Spang A."/>
            <person name="Saw J.H."/>
            <person name="Jorgensen S.L."/>
            <person name="Zaremba-Niedzwiedzka K."/>
            <person name="Martijn J."/>
            <person name="Lind A.E."/>
            <person name="van Eijk R."/>
            <person name="Schleper C."/>
            <person name="Guy L."/>
            <person name="Ettema T.J."/>
        </authorList>
    </citation>
    <scope>NUCLEOTIDE SEQUENCE</scope>
</reference>
<organism evidence="1">
    <name type="scientific">marine sediment metagenome</name>
    <dbReference type="NCBI Taxonomy" id="412755"/>
    <lineage>
        <taxon>unclassified sequences</taxon>
        <taxon>metagenomes</taxon>
        <taxon>ecological metagenomes</taxon>
    </lineage>
</organism>
<sequence>MCLKRVTTISPKKKHGVGYKVFLVGG</sequence>
<evidence type="ECO:0000313" key="1">
    <source>
        <dbReference type="EMBL" id="KKL08495.1"/>
    </source>
</evidence>
<protein>
    <submittedName>
        <fullName evidence="1">Uncharacterized protein</fullName>
    </submittedName>
</protein>
<feature type="non-terminal residue" evidence="1">
    <location>
        <position position="26"/>
    </location>
</feature>
<dbReference type="EMBL" id="LAZR01042854">
    <property type="protein sequence ID" value="KKL08495.1"/>
    <property type="molecule type" value="Genomic_DNA"/>
</dbReference>
<name>A0A0F9AGF4_9ZZZZ</name>
<accession>A0A0F9AGF4</accession>
<proteinExistence type="predicted"/>
<comment type="caution">
    <text evidence="1">The sequence shown here is derived from an EMBL/GenBank/DDBJ whole genome shotgun (WGS) entry which is preliminary data.</text>
</comment>
<gene>
    <name evidence="1" type="ORF">LCGC14_2575240</name>
</gene>
<dbReference type="AlphaFoldDB" id="A0A0F9AGF4"/>